<name>A0A7T5R2Q0_9BACT</name>
<evidence type="ECO:0000256" key="7">
    <source>
        <dbReference type="SAM" id="Phobius"/>
    </source>
</evidence>
<evidence type="ECO:0000256" key="3">
    <source>
        <dbReference type="ARBA" id="ARBA00023054"/>
    </source>
</evidence>
<protein>
    <submittedName>
        <fullName evidence="8">DNA recombination protein RmuC</fullName>
    </submittedName>
</protein>
<evidence type="ECO:0000256" key="2">
    <source>
        <dbReference type="ARBA" id="ARBA00009840"/>
    </source>
</evidence>
<keyword evidence="4" id="KW-0233">DNA recombination</keyword>
<comment type="function">
    <text evidence="1">Involved in DNA recombination.</text>
</comment>
<feature type="transmembrane region" description="Helical" evidence="7">
    <location>
        <begin position="15"/>
        <end position="38"/>
    </location>
</feature>
<evidence type="ECO:0000313" key="8">
    <source>
        <dbReference type="EMBL" id="QQG36470.1"/>
    </source>
</evidence>
<evidence type="ECO:0000256" key="1">
    <source>
        <dbReference type="ARBA" id="ARBA00003416"/>
    </source>
</evidence>
<dbReference type="Proteomes" id="UP000595362">
    <property type="component" value="Chromosome"/>
</dbReference>
<accession>A0A7T5R2Q0</accession>
<sequence>MADTDFTTFLSSLDMASLALGGAGGVALAMLIGGVALLRMERERAILKTRLEAQQLGRDELDGLFARTAQEALKRSNEQFLQLAQERLKQAQNDGSYDLEKRQKAIHDLVKPVDEHLRQLSAAVEQLKGTDKAIRDDLQNLHRETAKLSGALRNPTAQGKWGEYILERLLDNSGLMKGVHYDTQVSLDTGEGKVRPDVIIRLQDGFNIVVDAKAPVNQFADRLQEDIPEAEYRKLMEDLSGQVRTHVKALGAKSYWEQLDSPDFVVLFLPSEHLFSAALRADPGLVDYAAENRIVIASPTLMMALLRVVGLSWRQVELARNAQDISSIGADLYQRLFTFSGHLEKAGRGLGQALDGYNKAMGSLERMVLPAARKLKDLHVQTGGKTLEEPAYVEALPRSFSGAPLTPAQDGADDYEEDRRIHG</sequence>
<dbReference type="PANTHER" id="PTHR30563">
    <property type="entry name" value="DNA RECOMBINATION PROTEIN RMUC"/>
    <property type="match status" value="1"/>
</dbReference>
<evidence type="ECO:0000313" key="9">
    <source>
        <dbReference type="Proteomes" id="UP000595362"/>
    </source>
</evidence>
<keyword evidence="7" id="KW-1133">Transmembrane helix</keyword>
<evidence type="ECO:0000256" key="4">
    <source>
        <dbReference type="ARBA" id="ARBA00023172"/>
    </source>
</evidence>
<keyword evidence="3 5" id="KW-0175">Coiled coil</keyword>
<organism evidence="8 9">
    <name type="scientific">Micavibrio aeruginosavorus</name>
    <dbReference type="NCBI Taxonomy" id="349221"/>
    <lineage>
        <taxon>Bacteria</taxon>
        <taxon>Pseudomonadati</taxon>
        <taxon>Bdellovibrionota</taxon>
        <taxon>Bdellovibrionia</taxon>
        <taxon>Bdellovibrionales</taxon>
        <taxon>Pseudobdellovibrionaceae</taxon>
        <taxon>Micavibrio</taxon>
    </lineage>
</organism>
<keyword evidence="7" id="KW-0812">Transmembrane</keyword>
<feature type="coiled-coil region" evidence="5">
    <location>
        <begin position="66"/>
        <end position="94"/>
    </location>
</feature>
<dbReference type="EMBL" id="CP066681">
    <property type="protein sequence ID" value="QQG36470.1"/>
    <property type="molecule type" value="Genomic_DNA"/>
</dbReference>
<reference evidence="8 9" key="1">
    <citation type="submission" date="2020-07" db="EMBL/GenBank/DDBJ databases">
        <title>Huge and variable diversity of episymbiotic CPR bacteria and DPANN archaea in groundwater ecosystems.</title>
        <authorList>
            <person name="He C.Y."/>
            <person name="Keren R."/>
            <person name="Whittaker M."/>
            <person name="Farag I.F."/>
            <person name="Doudna J."/>
            <person name="Cate J.H.D."/>
            <person name="Banfield J.F."/>
        </authorList>
    </citation>
    <scope>NUCLEOTIDE SEQUENCE [LARGE SCALE GENOMIC DNA]</scope>
    <source>
        <strain evidence="8">NC_groundwater_70_Ag_B-0.1um_54_66</strain>
    </source>
</reference>
<dbReference type="AlphaFoldDB" id="A0A7T5R2Q0"/>
<keyword evidence="7" id="KW-0472">Membrane</keyword>
<feature type="region of interest" description="Disordered" evidence="6">
    <location>
        <begin position="400"/>
        <end position="423"/>
    </location>
</feature>
<comment type="similarity">
    <text evidence="2">Belongs to the RmuC family.</text>
</comment>
<gene>
    <name evidence="8" type="ORF">HYS17_01365</name>
</gene>
<evidence type="ECO:0000256" key="6">
    <source>
        <dbReference type="SAM" id="MobiDB-lite"/>
    </source>
</evidence>
<dbReference type="InterPro" id="IPR003798">
    <property type="entry name" value="DNA_recombination_RmuC"/>
</dbReference>
<dbReference type="GO" id="GO:0006310">
    <property type="term" value="P:DNA recombination"/>
    <property type="evidence" value="ECO:0007669"/>
    <property type="project" value="UniProtKB-KW"/>
</dbReference>
<proteinExistence type="inferred from homology"/>
<dbReference type="PANTHER" id="PTHR30563:SF0">
    <property type="entry name" value="DNA RECOMBINATION PROTEIN RMUC"/>
    <property type="match status" value="1"/>
</dbReference>
<dbReference type="Pfam" id="PF02646">
    <property type="entry name" value="RmuC"/>
    <property type="match status" value="1"/>
</dbReference>
<evidence type="ECO:0000256" key="5">
    <source>
        <dbReference type="SAM" id="Coils"/>
    </source>
</evidence>